<keyword evidence="4" id="KW-0378">Hydrolase</keyword>
<evidence type="ECO:0000313" key="6">
    <source>
        <dbReference type="EMBL" id="KAK7470336.1"/>
    </source>
</evidence>
<organism evidence="6 7">
    <name type="scientific">Marasmiellus scandens</name>
    <dbReference type="NCBI Taxonomy" id="2682957"/>
    <lineage>
        <taxon>Eukaryota</taxon>
        <taxon>Fungi</taxon>
        <taxon>Dikarya</taxon>
        <taxon>Basidiomycota</taxon>
        <taxon>Agaricomycotina</taxon>
        <taxon>Agaricomycetes</taxon>
        <taxon>Agaricomycetidae</taxon>
        <taxon>Agaricales</taxon>
        <taxon>Marasmiineae</taxon>
        <taxon>Omphalotaceae</taxon>
        <taxon>Marasmiellus</taxon>
    </lineage>
</organism>
<keyword evidence="3" id="KW-0732">Signal</keyword>
<accession>A0ABR1JZX8</accession>
<protein>
    <submittedName>
        <fullName evidence="6">Uncharacterized protein</fullName>
    </submittedName>
</protein>
<dbReference type="EMBL" id="JBANRG010000002">
    <property type="protein sequence ID" value="KAK7470336.1"/>
    <property type="molecule type" value="Genomic_DNA"/>
</dbReference>
<comment type="caution">
    <text evidence="6">The sequence shown here is derived from an EMBL/GenBank/DDBJ whole genome shotgun (WGS) entry which is preliminary data.</text>
</comment>
<dbReference type="Gene3D" id="3.40.50.1820">
    <property type="entry name" value="alpha/beta hydrolase"/>
    <property type="match status" value="1"/>
</dbReference>
<evidence type="ECO:0000313" key="7">
    <source>
        <dbReference type="Proteomes" id="UP001498398"/>
    </source>
</evidence>
<comment type="similarity">
    <text evidence="1">Belongs to the peptidase S28 family.</text>
</comment>
<dbReference type="Proteomes" id="UP001498398">
    <property type="component" value="Unassembled WGS sequence"/>
</dbReference>
<dbReference type="PANTHER" id="PTHR11010">
    <property type="entry name" value="PROTEASE S28 PRO-X CARBOXYPEPTIDASE-RELATED"/>
    <property type="match status" value="1"/>
</dbReference>
<dbReference type="InterPro" id="IPR029058">
    <property type="entry name" value="AB_hydrolase_fold"/>
</dbReference>
<dbReference type="PANTHER" id="PTHR11010:SF23">
    <property type="entry name" value="SERINE PEPTIDASE"/>
    <property type="match status" value="1"/>
</dbReference>
<dbReference type="Pfam" id="PF05577">
    <property type="entry name" value="Peptidase_S28"/>
    <property type="match status" value="1"/>
</dbReference>
<evidence type="ECO:0000256" key="1">
    <source>
        <dbReference type="ARBA" id="ARBA00011079"/>
    </source>
</evidence>
<keyword evidence="7" id="KW-1185">Reference proteome</keyword>
<keyword evidence="2" id="KW-0645">Protease</keyword>
<sequence length="322" mass="35229">MPQNCSADVEAVISHIDSVFTSNDTAAINKIKNLFGLAALSHLDDVAGVRNNLWDWQSLQPTSGPNAQFFQFCDTLEVLPYNGAVAPAEGFGLDHALNAWGNYWTSTYLENLCGGSSIEDCLGTYDPNADFYTDTSLDNAGRSWFWIVCNEVGYLQDGPPEDVPALVSRLTQPESDIRQCELMFSDVFSSSNPPKMAEGVANTNEQYLGWNVSIEHLFFANGHSDPWREATVSANGVDVQSTPSQKVQIGDGFHCSDLSIASGQVDSTVKAVQDAWFATVPSWLAEWAPGKAKISRREQVTKRAVSSKKAANLFFREPEVIA</sequence>
<evidence type="ECO:0000256" key="4">
    <source>
        <dbReference type="ARBA" id="ARBA00022801"/>
    </source>
</evidence>
<name>A0ABR1JZX8_9AGAR</name>
<evidence type="ECO:0000256" key="3">
    <source>
        <dbReference type="ARBA" id="ARBA00022729"/>
    </source>
</evidence>
<evidence type="ECO:0000256" key="2">
    <source>
        <dbReference type="ARBA" id="ARBA00022670"/>
    </source>
</evidence>
<proteinExistence type="inferred from homology"/>
<keyword evidence="5" id="KW-0325">Glycoprotein</keyword>
<reference evidence="6 7" key="1">
    <citation type="submission" date="2024-01" db="EMBL/GenBank/DDBJ databases">
        <title>A draft genome for the cacao thread blight pathogen Marasmiellus scandens.</title>
        <authorList>
            <person name="Baruah I.K."/>
            <person name="Leung J."/>
            <person name="Bukari Y."/>
            <person name="Amoako-Attah I."/>
            <person name="Meinhardt L.W."/>
            <person name="Bailey B.A."/>
            <person name="Cohen S.P."/>
        </authorList>
    </citation>
    <scope>NUCLEOTIDE SEQUENCE [LARGE SCALE GENOMIC DNA]</scope>
    <source>
        <strain evidence="6 7">GH-19</strain>
    </source>
</reference>
<dbReference type="InterPro" id="IPR008758">
    <property type="entry name" value="Peptidase_S28"/>
</dbReference>
<evidence type="ECO:0000256" key="5">
    <source>
        <dbReference type="ARBA" id="ARBA00023180"/>
    </source>
</evidence>
<gene>
    <name evidence="6" type="ORF">VKT23_001765</name>
</gene>